<dbReference type="AlphaFoldDB" id="A0A9X2HY86"/>
<dbReference type="Proteomes" id="UP001139319">
    <property type="component" value="Unassembled WGS sequence"/>
</dbReference>
<evidence type="ECO:0000259" key="4">
    <source>
        <dbReference type="Pfam" id="PF25607"/>
    </source>
</evidence>
<proteinExistence type="predicted"/>
<sequence>MNTHKHLLPRTLVAVFLLCLASPLWAASLTVEPGRNSIAITDQLNVNVTLKDGNTNDEPNFAVLRDDFDILNINRRVQSISVNGRSESSIIWQLALAPKRRGDIIIPSLEAAGILSEPVTITVTNAPDSPADTDAETFLQVTADKNSAYVQEQVLVSAKLYSKYNWTGRELGNFELDNALVEAVSEDEYVTTINGTEHLVYEVVFAFYPQKSGTLHIPPLQYAAQLRSGGRSLMSFSSGPVRRGRSQPIDIKVKPIPAASGADTWLPAQDIKLTQHFSHDPETLVAGEPVTRRVTIEAKGLLPTQLPPIEFGDIEGFSSYKDKAQTDQQRSDTGVSSTRTETLALVPNAAGRTTLPPVELRWFNTQTGEFETATLPALEVNATLPSTPGKAVNVAQEPETSGGSGKVTVVHRAPMWLIITQAVTGLLLLIVASLYFFVPKKRKSKTVPAGAPSDKALWKQVKRSAADQHWPQLRQDLLQWASVHWNTSVKGLDQLARLAQNPEIAEQLHELDKANYSAQNHSFDPGKLLPALQKLRVDKRDGKTQPLAPLYPTGNP</sequence>
<gene>
    <name evidence="5" type="ORF">M6D89_05215</name>
</gene>
<dbReference type="EMBL" id="JAMFTH010000001">
    <property type="protein sequence ID" value="MCP8898696.1"/>
    <property type="molecule type" value="Genomic_DNA"/>
</dbReference>
<accession>A0A9X2HY86</accession>
<dbReference type="InterPro" id="IPR057699">
    <property type="entry name" value="DUF7939"/>
</dbReference>
<organism evidence="5 6">
    <name type="scientific">Gilvimarinus xylanilyticus</name>
    <dbReference type="NCBI Taxonomy" id="2944139"/>
    <lineage>
        <taxon>Bacteria</taxon>
        <taxon>Pseudomonadati</taxon>
        <taxon>Pseudomonadota</taxon>
        <taxon>Gammaproteobacteria</taxon>
        <taxon>Cellvibrionales</taxon>
        <taxon>Cellvibrionaceae</taxon>
        <taxon>Gilvimarinus</taxon>
    </lineage>
</organism>
<dbReference type="Pfam" id="PF13584">
    <property type="entry name" value="BatD"/>
    <property type="match status" value="2"/>
</dbReference>
<dbReference type="InterPro" id="IPR025738">
    <property type="entry name" value="BatD"/>
</dbReference>
<keyword evidence="2" id="KW-0812">Transmembrane</keyword>
<comment type="caution">
    <text evidence="5">The sequence shown here is derived from an EMBL/GenBank/DDBJ whole genome shotgun (WGS) entry which is preliminary data.</text>
</comment>
<feature type="domain" description="DUF7939" evidence="4">
    <location>
        <begin position="455"/>
        <end position="536"/>
    </location>
</feature>
<evidence type="ECO:0000256" key="1">
    <source>
        <dbReference type="SAM" id="MobiDB-lite"/>
    </source>
</evidence>
<dbReference type="RefSeq" id="WP_253966965.1">
    <property type="nucleotide sequence ID" value="NZ_JAMFTH010000001.1"/>
</dbReference>
<evidence type="ECO:0000313" key="5">
    <source>
        <dbReference type="EMBL" id="MCP8898696.1"/>
    </source>
</evidence>
<dbReference type="PANTHER" id="PTHR40940">
    <property type="entry name" value="PROTEIN BATD-RELATED"/>
    <property type="match status" value="1"/>
</dbReference>
<feature type="region of interest" description="Disordered" evidence="1">
    <location>
        <begin position="537"/>
        <end position="556"/>
    </location>
</feature>
<dbReference type="PANTHER" id="PTHR40940:SF1">
    <property type="entry name" value="PROTEIN BATD"/>
    <property type="match status" value="1"/>
</dbReference>
<reference evidence="5" key="2">
    <citation type="submission" date="2023-01" db="EMBL/GenBank/DDBJ databases">
        <title>Gilvimarinus xylanilyticus HB14 isolated from Caulerpa lentillifera aquaculture base in Hainan, China.</title>
        <authorList>
            <person name="Zhang Y.-J."/>
        </authorList>
    </citation>
    <scope>NUCLEOTIDE SEQUENCE</scope>
    <source>
        <strain evidence="5">HB14</strain>
    </source>
</reference>
<feature type="transmembrane region" description="Helical" evidence="2">
    <location>
        <begin position="415"/>
        <end position="438"/>
    </location>
</feature>
<keyword evidence="3" id="KW-0732">Signal</keyword>
<reference evidence="5" key="1">
    <citation type="submission" date="2022-05" db="EMBL/GenBank/DDBJ databases">
        <authorList>
            <person name="Sun H.-N."/>
        </authorList>
    </citation>
    <scope>NUCLEOTIDE SEQUENCE</scope>
    <source>
        <strain evidence="5">HB14</strain>
    </source>
</reference>
<evidence type="ECO:0000313" key="6">
    <source>
        <dbReference type="Proteomes" id="UP001139319"/>
    </source>
</evidence>
<dbReference type="Pfam" id="PF25607">
    <property type="entry name" value="DUF7939"/>
    <property type="match status" value="1"/>
</dbReference>
<protein>
    <submittedName>
        <fullName evidence="5">BatD family protein</fullName>
    </submittedName>
</protein>
<evidence type="ECO:0000256" key="2">
    <source>
        <dbReference type="SAM" id="Phobius"/>
    </source>
</evidence>
<feature type="signal peptide" evidence="3">
    <location>
        <begin position="1"/>
        <end position="26"/>
    </location>
</feature>
<evidence type="ECO:0000256" key="3">
    <source>
        <dbReference type="SAM" id="SignalP"/>
    </source>
</evidence>
<keyword evidence="2" id="KW-0472">Membrane</keyword>
<keyword evidence="2" id="KW-1133">Transmembrane helix</keyword>
<name>A0A9X2HY86_9GAMM</name>
<feature type="chain" id="PRO_5040761484" evidence="3">
    <location>
        <begin position="27"/>
        <end position="556"/>
    </location>
</feature>
<keyword evidence="6" id="KW-1185">Reference proteome</keyword>